<protein>
    <recommendedName>
        <fullName evidence="4">Scaffolding protein</fullName>
    </recommendedName>
</protein>
<evidence type="ECO:0000313" key="2">
    <source>
        <dbReference type="EMBL" id="NKT77253.1"/>
    </source>
</evidence>
<feature type="region of interest" description="Disordered" evidence="1">
    <location>
        <begin position="16"/>
        <end position="62"/>
    </location>
</feature>
<feature type="compositionally biased region" description="Polar residues" evidence="1">
    <location>
        <begin position="38"/>
        <end position="48"/>
    </location>
</feature>
<dbReference type="AlphaFoldDB" id="A0A9Q5EZ52"/>
<proteinExistence type="predicted"/>
<organism evidence="2 3">
    <name type="scientific">Rhodococcus hoagii</name>
    <name type="common">Corynebacterium equii</name>
    <dbReference type="NCBI Taxonomy" id="43767"/>
    <lineage>
        <taxon>Bacteria</taxon>
        <taxon>Bacillati</taxon>
        <taxon>Actinomycetota</taxon>
        <taxon>Actinomycetes</taxon>
        <taxon>Mycobacteriales</taxon>
        <taxon>Nocardiaceae</taxon>
        <taxon>Prescottella</taxon>
    </lineage>
</organism>
<name>A0A9Q5EZ52_RHOHA</name>
<evidence type="ECO:0000313" key="3">
    <source>
        <dbReference type="Proteomes" id="UP000603463"/>
    </source>
</evidence>
<dbReference type="Proteomes" id="UP000603463">
    <property type="component" value="Unassembled WGS sequence"/>
</dbReference>
<reference evidence="2" key="1">
    <citation type="journal article" date="2020" name="Environ. Microbiol.">
        <title>The novel and transferable erm(51) gene confers Macrolides, Lincosamides, and Streptogramins B (MLSB) resistance to clonal Rhodococcus equi in the environment.</title>
        <authorList>
            <person name="Huber L."/>
            <person name="Giguere S."/>
            <person name="Slovis N.M."/>
            <person name="Alvarez-Narvaez S."/>
            <person name="Hart K.A."/>
            <person name="Greiter M."/>
            <person name="Morris E.R.A."/>
            <person name="Cohen N.D."/>
        </authorList>
    </citation>
    <scope>NUCLEOTIDE SEQUENCE</scope>
    <source>
        <strain evidence="2">Lh_116_1</strain>
    </source>
</reference>
<sequence length="242" mass="25589">MNTAAAFPRLIVGSGVGVGVVEGDPNPTDPPADPQVGGENSPQQQEQNPDAPKLNEHGYPDGVPVVEMTIEQQMAYWKRNSRKHEARANAGLSAEDAQALREENARLKTATMTADEQAIAAQVDTARAEGEAAARAALMPVIHQAQLVGYGSTVISGERLQAWVSSANPASFVGEDGDIDGERVRTHLVALFGDPNKEEKPAQTATHVNWGQGAPLGGNNKPQRGLAGLEALKKRGHIKADD</sequence>
<feature type="region of interest" description="Disordered" evidence="1">
    <location>
        <begin position="197"/>
        <end position="225"/>
    </location>
</feature>
<evidence type="ECO:0008006" key="4">
    <source>
        <dbReference type="Google" id="ProtNLM"/>
    </source>
</evidence>
<gene>
    <name evidence="2" type="ORF">GS882_03325</name>
</gene>
<dbReference type="EMBL" id="WVBC01000002">
    <property type="protein sequence ID" value="NKT77253.1"/>
    <property type="molecule type" value="Genomic_DNA"/>
</dbReference>
<comment type="caution">
    <text evidence="2">The sequence shown here is derived from an EMBL/GenBank/DDBJ whole genome shotgun (WGS) entry which is preliminary data.</text>
</comment>
<accession>A0A9Q5EZ52</accession>
<evidence type="ECO:0000256" key="1">
    <source>
        <dbReference type="SAM" id="MobiDB-lite"/>
    </source>
</evidence>